<gene>
    <name evidence="2" type="ORF">SJ05684_c06960</name>
</gene>
<protein>
    <submittedName>
        <fullName evidence="2">Uncharacterized protein</fullName>
    </submittedName>
</protein>
<feature type="region of interest" description="Disordered" evidence="1">
    <location>
        <begin position="46"/>
        <end position="67"/>
    </location>
</feature>
<organism evidence="2 3">
    <name type="scientific">Sinorhizobium sojae CCBAU 05684</name>
    <dbReference type="NCBI Taxonomy" id="716928"/>
    <lineage>
        <taxon>Bacteria</taxon>
        <taxon>Pseudomonadati</taxon>
        <taxon>Pseudomonadota</taxon>
        <taxon>Alphaproteobacteria</taxon>
        <taxon>Hyphomicrobiales</taxon>
        <taxon>Rhizobiaceae</taxon>
        <taxon>Sinorhizobium/Ensifer group</taxon>
        <taxon>Sinorhizobium</taxon>
    </lineage>
</organism>
<sequence>MVGSLARFPRHAFLSSRWSTSVPVGQLSGRSSLTFPRGFSGNALPAGLEPAAPSDASTIAARRVSTD</sequence>
<keyword evidence="3" id="KW-1185">Reference proteome</keyword>
<dbReference type="Proteomes" id="UP000217211">
    <property type="component" value="Chromosome"/>
</dbReference>
<dbReference type="KEGG" id="esj:SJ05684_c06960"/>
<proteinExistence type="predicted"/>
<name>A0A249PA58_9HYPH</name>
<reference evidence="2 3" key="1">
    <citation type="submission" date="2017-08" db="EMBL/GenBank/DDBJ databases">
        <title>Multipartite genome sequences of Sinorhizobium species nodulating soybeans.</title>
        <authorList>
            <person name="Tian C.F."/>
        </authorList>
    </citation>
    <scope>NUCLEOTIDE SEQUENCE [LARGE SCALE GENOMIC DNA]</scope>
    <source>
        <strain evidence="2 3">CCBAU 05684</strain>
    </source>
</reference>
<dbReference type="AlphaFoldDB" id="A0A249PA58"/>
<evidence type="ECO:0000313" key="2">
    <source>
        <dbReference type="EMBL" id="ASY62159.1"/>
    </source>
</evidence>
<evidence type="ECO:0000256" key="1">
    <source>
        <dbReference type="SAM" id="MobiDB-lite"/>
    </source>
</evidence>
<accession>A0A249PA58</accession>
<evidence type="ECO:0000313" key="3">
    <source>
        <dbReference type="Proteomes" id="UP000217211"/>
    </source>
</evidence>
<dbReference type="EMBL" id="CP023067">
    <property type="protein sequence ID" value="ASY62159.1"/>
    <property type="molecule type" value="Genomic_DNA"/>
</dbReference>